<reference evidence="2 3" key="1">
    <citation type="submission" date="2024-01" db="EMBL/GenBank/DDBJ databases">
        <authorList>
            <person name="Waweru B."/>
        </authorList>
    </citation>
    <scope>NUCLEOTIDE SEQUENCE [LARGE SCALE GENOMIC DNA]</scope>
</reference>
<accession>A0AAV1RGK5</accession>
<evidence type="ECO:0000313" key="2">
    <source>
        <dbReference type="EMBL" id="CAK7335896.1"/>
    </source>
</evidence>
<name>A0AAV1RGK5_9ROSI</name>
<feature type="compositionally biased region" description="Polar residues" evidence="1">
    <location>
        <begin position="33"/>
        <end position="45"/>
    </location>
</feature>
<dbReference type="EMBL" id="CAWUPB010000994">
    <property type="protein sequence ID" value="CAK7335896.1"/>
    <property type="molecule type" value="Genomic_DNA"/>
</dbReference>
<dbReference type="Proteomes" id="UP001314170">
    <property type="component" value="Unassembled WGS sequence"/>
</dbReference>
<sequence length="54" mass="6290">MTIPRSKDRPPNWESYVFYPSLATTYRSQITQMSPVSHARPNSPNLYLCTKDNE</sequence>
<organism evidence="2 3">
    <name type="scientific">Dovyalis caffra</name>
    <dbReference type="NCBI Taxonomy" id="77055"/>
    <lineage>
        <taxon>Eukaryota</taxon>
        <taxon>Viridiplantae</taxon>
        <taxon>Streptophyta</taxon>
        <taxon>Embryophyta</taxon>
        <taxon>Tracheophyta</taxon>
        <taxon>Spermatophyta</taxon>
        <taxon>Magnoliopsida</taxon>
        <taxon>eudicotyledons</taxon>
        <taxon>Gunneridae</taxon>
        <taxon>Pentapetalae</taxon>
        <taxon>rosids</taxon>
        <taxon>fabids</taxon>
        <taxon>Malpighiales</taxon>
        <taxon>Salicaceae</taxon>
        <taxon>Flacourtieae</taxon>
        <taxon>Dovyalis</taxon>
    </lineage>
</organism>
<proteinExistence type="predicted"/>
<evidence type="ECO:0000256" key="1">
    <source>
        <dbReference type="SAM" id="MobiDB-lite"/>
    </source>
</evidence>
<protein>
    <submittedName>
        <fullName evidence="2">Uncharacterized protein</fullName>
    </submittedName>
</protein>
<keyword evidence="3" id="KW-1185">Reference proteome</keyword>
<gene>
    <name evidence="2" type="ORF">DCAF_LOCUS10899</name>
</gene>
<comment type="caution">
    <text evidence="2">The sequence shown here is derived from an EMBL/GenBank/DDBJ whole genome shotgun (WGS) entry which is preliminary data.</text>
</comment>
<feature type="region of interest" description="Disordered" evidence="1">
    <location>
        <begin position="33"/>
        <end position="54"/>
    </location>
</feature>
<dbReference type="AlphaFoldDB" id="A0AAV1RGK5"/>
<evidence type="ECO:0000313" key="3">
    <source>
        <dbReference type="Proteomes" id="UP001314170"/>
    </source>
</evidence>